<dbReference type="Proteomes" id="UP000266260">
    <property type="component" value="Unassembled WGS sequence"/>
</dbReference>
<sequence length="407" mass="41355">MAKRNIGAMLFNSKIISVFLAVLLWVYVVGIRGPDTTKSVETQLMAVNVPQGYVLAGTLPTVTVTLRGPMNTLWNITGGYVTPTVDLRGRSEGSFITSVQAQVVGLTGVTVETVAPNEVNVQLERLETITVPVHAEVSGTLPLSLVLGTLRIDPGSIEVSGPGSLVSQVKDAALVVALDKLGAATGGNLTIAGDVVAYDASGNVVEGVLLSPRSAVAILPILDAATVKTVPVIPTVIGHPMSGYAVASGSCTPAIVMVTGTAAVLSRVQAVSTVAVDVSGKSTSLTKQVNLILPQGVSLLGGSKAVSSHVVIEQVVVLAIPDVPIEIRGAGSGWQVSLSTTSASVLISGTNSVVMALHSSQIKAYVDVSQPALADGSYAVSVDGLTQGVVSAMVTPSSVDAIVQKGP</sequence>
<protein>
    <recommendedName>
        <fullName evidence="3">YbbR-like domain-containing protein</fullName>
    </recommendedName>
</protein>
<dbReference type="RefSeq" id="WP_119175402.1">
    <property type="nucleotide sequence ID" value="NZ_QXIT01000031.1"/>
</dbReference>
<dbReference type="InterPro" id="IPR053154">
    <property type="entry name" value="c-di-AMP_regulator"/>
</dbReference>
<accession>A0A398D456</accession>
<organism evidence="1 2">
    <name type="scientific">Candidatus Cryosericum odellii</name>
    <dbReference type="NCBI Taxonomy" id="2290917"/>
    <lineage>
        <taxon>Bacteria</taxon>
        <taxon>Pseudomonadati</taxon>
        <taxon>Caldisericota/Cryosericota group</taxon>
        <taxon>Candidatus Cryosericota</taxon>
        <taxon>Candidatus Cryosericia</taxon>
        <taxon>Candidatus Cryosericales</taxon>
        <taxon>Candidatus Cryosericaceae</taxon>
        <taxon>Candidatus Cryosericum</taxon>
    </lineage>
</organism>
<dbReference type="Gene3D" id="2.170.120.40">
    <property type="entry name" value="YbbR-like domain"/>
    <property type="match status" value="2"/>
</dbReference>
<evidence type="ECO:0000313" key="1">
    <source>
        <dbReference type="EMBL" id="RIE10306.1"/>
    </source>
</evidence>
<evidence type="ECO:0008006" key="3">
    <source>
        <dbReference type="Google" id="ProtNLM"/>
    </source>
</evidence>
<proteinExistence type="predicted"/>
<comment type="caution">
    <text evidence="1">The sequence shown here is derived from an EMBL/GenBank/DDBJ whole genome shotgun (WGS) entry which is preliminary data.</text>
</comment>
<dbReference type="Gene3D" id="2.170.120.30">
    <property type="match status" value="2"/>
</dbReference>
<evidence type="ECO:0000313" key="2">
    <source>
        <dbReference type="Proteomes" id="UP000266260"/>
    </source>
</evidence>
<dbReference type="EMBL" id="QXIT01000031">
    <property type="protein sequence ID" value="RIE10306.1"/>
    <property type="molecule type" value="Genomic_DNA"/>
</dbReference>
<keyword evidence="2" id="KW-1185">Reference proteome</keyword>
<dbReference type="AlphaFoldDB" id="A0A398D456"/>
<dbReference type="PANTHER" id="PTHR37804:SF1">
    <property type="entry name" value="CDAA REGULATORY PROTEIN CDAR"/>
    <property type="match status" value="1"/>
</dbReference>
<name>A0A398D456_9BACT</name>
<gene>
    <name evidence="1" type="ORF">SMC6_01615</name>
</gene>
<dbReference type="InterPro" id="IPR012505">
    <property type="entry name" value="YbbR"/>
</dbReference>
<reference evidence="1 2" key="1">
    <citation type="submission" date="2018-09" db="EMBL/GenBank/DDBJ databases">
        <title>Discovery and Ecogenomic Context for Candidatus Cryosericales, a Global Caldiserica Order Active in Thawing Permafrost.</title>
        <authorList>
            <person name="Martinez M.A."/>
            <person name="Woodcroft B.J."/>
            <person name="Ignacio Espinoza J.C."/>
            <person name="Zayed A."/>
            <person name="Singleton C.M."/>
            <person name="Boyd J."/>
            <person name="Li Y.-F."/>
            <person name="Purvine S."/>
            <person name="Maughan H."/>
            <person name="Hodgkins S.B."/>
            <person name="Anderson D."/>
            <person name="Sederholm M."/>
            <person name="Temperton B."/>
            <person name="Saleska S.R."/>
            <person name="Tyson G.W."/>
            <person name="Rich V.I."/>
        </authorList>
    </citation>
    <scope>NUCLEOTIDE SEQUENCE [LARGE SCALE GENOMIC DNA]</scope>
    <source>
        <strain evidence="1 2">SMC6</strain>
    </source>
</reference>
<dbReference type="PANTHER" id="PTHR37804">
    <property type="entry name" value="CDAA REGULATORY PROTEIN CDAR"/>
    <property type="match status" value="1"/>
</dbReference>
<dbReference type="Pfam" id="PF07949">
    <property type="entry name" value="YbbR"/>
    <property type="match status" value="3"/>
</dbReference>